<gene>
    <name evidence="2" type="ORF">CYME_CMS460C</name>
</gene>
<dbReference type="PANTHER" id="PTHR13246">
    <property type="entry name" value="ENDO BETA N-ACETYLGLUCOSAMINIDASE"/>
    <property type="match status" value="1"/>
</dbReference>
<proteinExistence type="predicted"/>
<feature type="domain" description="Cytosolic endo-beta-N-acetylglucosaminidase TIM barrel" evidence="1">
    <location>
        <begin position="74"/>
        <end position="345"/>
    </location>
</feature>
<dbReference type="GO" id="GO:0033925">
    <property type="term" value="F:mannosyl-glycoprotein endo-beta-N-acetylglucosaminidase activity"/>
    <property type="evidence" value="ECO:0007669"/>
    <property type="project" value="UniProtKB-EC"/>
</dbReference>
<organism evidence="2 3">
    <name type="scientific">Cyanidioschyzon merolae (strain NIES-3377 / 10D)</name>
    <name type="common">Unicellular red alga</name>
    <dbReference type="NCBI Taxonomy" id="280699"/>
    <lineage>
        <taxon>Eukaryota</taxon>
        <taxon>Rhodophyta</taxon>
        <taxon>Bangiophyceae</taxon>
        <taxon>Cyanidiales</taxon>
        <taxon>Cyanidiaceae</taxon>
        <taxon>Cyanidioschyzon</taxon>
    </lineage>
</organism>
<dbReference type="Gramene" id="CMS460CT">
    <property type="protein sequence ID" value="CMS460CT"/>
    <property type="gene ID" value="CMS460C"/>
</dbReference>
<dbReference type="KEGG" id="cme:CYME_CMS460C"/>
<dbReference type="InterPro" id="IPR032979">
    <property type="entry name" value="ENGase"/>
</dbReference>
<dbReference type="STRING" id="280699.M1UX75"/>
<evidence type="ECO:0000313" key="2">
    <source>
        <dbReference type="EMBL" id="BAM83011.1"/>
    </source>
</evidence>
<dbReference type="HOGENOM" id="CLU_443701_0_0_1"/>
<dbReference type="InterPro" id="IPR005201">
    <property type="entry name" value="TIM_ENGase"/>
</dbReference>
<reference evidence="2 3" key="1">
    <citation type="journal article" date="2004" name="Nature">
        <title>Genome sequence of the ultrasmall unicellular red alga Cyanidioschyzon merolae 10D.</title>
        <authorList>
            <person name="Matsuzaki M."/>
            <person name="Misumi O."/>
            <person name="Shin-i T."/>
            <person name="Maruyama S."/>
            <person name="Takahara M."/>
            <person name="Miyagishima S."/>
            <person name="Mori T."/>
            <person name="Nishida K."/>
            <person name="Yagisawa F."/>
            <person name="Nishida K."/>
            <person name="Yoshida Y."/>
            <person name="Nishimura Y."/>
            <person name="Nakao S."/>
            <person name="Kobayashi T."/>
            <person name="Momoyama Y."/>
            <person name="Higashiyama T."/>
            <person name="Minoda A."/>
            <person name="Sano M."/>
            <person name="Nomoto H."/>
            <person name="Oishi K."/>
            <person name="Hayashi H."/>
            <person name="Ohta F."/>
            <person name="Nishizaka S."/>
            <person name="Haga S."/>
            <person name="Miura S."/>
            <person name="Morishita T."/>
            <person name="Kabeya Y."/>
            <person name="Terasawa K."/>
            <person name="Suzuki Y."/>
            <person name="Ishii Y."/>
            <person name="Asakawa S."/>
            <person name="Takano H."/>
            <person name="Ohta N."/>
            <person name="Kuroiwa H."/>
            <person name="Tanaka K."/>
            <person name="Shimizu N."/>
            <person name="Sugano S."/>
            <person name="Sato N."/>
            <person name="Nozaki H."/>
            <person name="Ogasawara N."/>
            <person name="Kohara Y."/>
            <person name="Kuroiwa T."/>
        </authorList>
    </citation>
    <scope>NUCLEOTIDE SEQUENCE [LARGE SCALE GENOMIC DNA]</scope>
    <source>
        <strain evidence="2 3">10D</strain>
    </source>
</reference>
<name>M1UX75_CYAM1</name>
<keyword evidence="3" id="KW-1185">Reference proteome</keyword>
<dbReference type="Gene3D" id="3.20.20.80">
    <property type="entry name" value="Glycosidases"/>
    <property type="match status" value="1"/>
</dbReference>
<dbReference type="OrthoDB" id="284473at2759"/>
<sequence length="616" mass="69658">MGETPSTTSGAGSWYFSSLKELLHWDESSSALHLDQKSRVPFQEPSTTRHQRVLLCHDAPQPYSVAECYGTRSRTEAELAYHFREWSFIDDFVYFTHHGVSMPPPAWVEAAHRHHVRCFGSCVLEHAAGGALLEQLLHLRTIFFLAYRLARLAELFSFDGWLVNFEVEIRDDAKVSPSSRNQSTPLSPAIQRVLIFVSTLREQLQKRVGTHAAVIWYDALTVDGELAHQSRLNARNEAFFQVASAMYLDYRWETGQRLLESVARASQLNRPAKDIYVGIDVYGRGKMPGGGGFRTFEAFDVAWSTGASVALFAPAWTMQVAAPRLYHPETRDERSAQLFWLYQRHLDQQWTHWNAAIWAWKRFQHLCPPRVLVTDASLAVETSFWPGWSRRHGSFDLRRAQLQPSFLREWIASCTRPCDAERVLLYWMESATDSDCGWFRVEFPGVLGPGRLEALVVLRFLCVALSMPLRVRYLVRSETGRDLQRCALGLVTDKGRLWTLGCRDCAPTTTGKRIPLLMNERDTTSATFYEAVCCEPSAIKGIATEQGISEEREYQVKSADAAELVQEVLIILGDLAALTEKLPTGDQTTGVALALANHQSKADILWLALDRNDSTP</sequence>
<dbReference type="GeneID" id="16997530"/>
<dbReference type="EMBL" id="AP006501">
    <property type="protein sequence ID" value="BAM83011.1"/>
    <property type="molecule type" value="Genomic_DNA"/>
</dbReference>
<reference evidence="2 3" key="2">
    <citation type="journal article" date="2007" name="BMC Biol.">
        <title>A 100%-complete sequence reveals unusually simple genomic features in the hot-spring red alga Cyanidioschyzon merolae.</title>
        <authorList>
            <person name="Nozaki H."/>
            <person name="Takano H."/>
            <person name="Misumi O."/>
            <person name="Terasawa K."/>
            <person name="Matsuzaki M."/>
            <person name="Maruyama S."/>
            <person name="Nishida K."/>
            <person name="Yagisawa F."/>
            <person name="Yoshida Y."/>
            <person name="Fujiwara T."/>
            <person name="Takio S."/>
            <person name="Tamura K."/>
            <person name="Chung S.J."/>
            <person name="Nakamura S."/>
            <person name="Kuroiwa H."/>
            <person name="Tanaka K."/>
            <person name="Sato N."/>
            <person name="Kuroiwa T."/>
        </authorList>
    </citation>
    <scope>NUCLEOTIDE SEQUENCE [LARGE SCALE GENOMIC DNA]</scope>
    <source>
        <strain evidence="2 3">10D</strain>
    </source>
</reference>
<evidence type="ECO:0000259" key="1">
    <source>
        <dbReference type="Pfam" id="PF03644"/>
    </source>
</evidence>
<dbReference type="PANTHER" id="PTHR13246:SF1">
    <property type="entry name" value="CYTOSOLIC ENDO-BETA-N-ACETYLGLUCOSAMINIDASE"/>
    <property type="match status" value="1"/>
</dbReference>
<protein>
    <submittedName>
        <fullName evidence="2">Similar to endo-beta-N-acetylglucosaminidase</fullName>
    </submittedName>
</protein>
<accession>M1UX75</accession>
<dbReference type="eggNOG" id="KOG2331">
    <property type="taxonomic scope" value="Eukaryota"/>
</dbReference>
<dbReference type="Proteomes" id="UP000007014">
    <property type="component" value="Chromosome 19"/>
</dbReference>
<dbReference type="Pfam" id="PF03644">
    <property type="entry name" value="Glyco_hydro_85"/>
    <property type="match status" value="1"/>
</dbReference>
<dbReference type="OMA" id="ESENIWL"/>
<dbReference type="GO" id="GO:0005829">
    <property type="term" value="C:cytosol"/>
    <property type="evidence" value="ECO:0007669"/>
    <property type="project" value="UniProtKB-SubCell"/>
</dbReference>
<evidence type="ECO:0000313" key="3">
    <source>
        <dbReference type="Proteomes" id="UP000007014"/>
    </source>
</evidence>
<dbReference type="AlphaFoldDB" id="M1UX75"/>
<dbReference type="RefSeq" id="XP_005539047.1">
    <property type="nucleotide sequence ID" value="XM_005538990.1"/>
</dbReference>